<evidence type="ECO:0000313" key="2">
    <source>
        <dbReference type="EMBL" id="EGD83063.1"/>
    </source>
</evidence>
<name>F2U6C2_SALR5</name>
<dbReference type="GeneID" id="16076008"/>
<dbReference type="InParanoid" id="F2U6C2"/>
<feature type="compositionally biased region" description="Basic residues" evidence="1">
    <location>
        <begin position="261"/>
        <end position="271"/>
    </location>
</feature>
<accession>F2U6C2</accession>
<dbReference type="Proteomes" id="UP000007799">
    <property type="component" value="Unassembled WGS sequence"/>
</dbReference>
<dbReference type="GO" id="GO:0006364">
    <property type="term" value="P:rRNA processing"/>
    <property type="evidence" value="ECO:0007669"/>
    <property type="project" value="InterPro"/>
</dbReference>
<dbReference type="KEGG" id="sre:PTSG_12061"/>
<evidence type="ECO:0000256" key="1">
    <source>
        <dbReference type="SAM" id="MobiDB-lite"/>
    </source>
</evidence>
<proteinExistence type="predicted"/>
<gene>
    <name evidence="2" type="ORF">PTSG_12061</name>
</gene>
<dbReference type="Gene3D" id="3.30.300.20">
    <property type="match status" value="1"/>
</dbReference>
<organism evidence="3">
    <name type="scientific">Salpingoeca rosetta (strain ATCC 50818 / BSB-021)</name>
    <dbReference type="NCBI Taxonomy" id="946362"/>
    <lineage>
        <taxon>Eukaryota</taxon>
        <taxon>Choanoflagellata</taxon>
        <taxon>Craspedida</taxon>
        <taxon>Salpingoecidae</taxon>
        <taxon>Salpingoeca</taxon>
    </lineage>
</organism>
<feature type="region of interest" description="Disordered" evidence="1">
    <location>
        <begin position="138"/>
        <end position="317"/>
    </location>
</feature>
<keyword evidence="3" id="KW-1185">Reference proteome</keyword>
<feature type="compositionally biased region" description="Basic and acidic residues" evidence="1">
    <location>
        <begin position="162"/>
        <end position="176"/>
    </location>
</feature>
<dbReference type="InterPro" id="IPR015946">
    <property type="entry name" value="KH_dom-like_a/b"/>
</dbReference>
<feature type="compositionally biased region" description="Acidic residues" evidence="1">
    <location>
        <begin position="275"/>
        <end position="289"/>
    </location>
</feature>
<dbReference type="RefSeq" id="XP_004995427.1">
    <property type="nucleotide sequence ID" value="XM_004995370.1"/>
</dbReference>
<reference evidence="2" key="1">
    <citation type="submission" date="2009-08" db="EMBL/GenBank/DDBJ databases">
        <title>Annotation of Salpingoeca rosetta.</title>
        <authorList>
            <consortium name="The Broad Institute Genome Sequencing Platform"/>
            <person name="Russ C."/>
            <person name="Cuomo C."/>
            <person name="Burger G."/>
            <person name="Gray M.W."/>
            <person name="Holland P.W.H."/>
            <person name="King N."/>
            <person name="Lang F.B.F."/>
            <person name="Roger A.J."/>
            <person name="Ruiz-Trillo I."/>
            <person name="Young S.K."/>
            <person name="Zeng Q."/>
            <person name="Gargeya S."/>
            <person name="Alvarado L."/>
            <person name="Berlin A."/>
            <person name="Chapman S.B."/>
            <person name="Chen Z."/>
            <person name="Freedman E."/>
            <person name="Gellesch M."/>
            <person name="Goldberg J."/>
            <person name="Griggs A."/>
            <person name="Gujja S."/>
            <person name="Heilman E."/>
            <person name="Heiman D."/>
            <person name="Howarth C."/>
            <person name="Mehta T."/>
            <person name="Neiman D."/>
            <person name="Pearson M."/>
            <person name="Roberts A."/>
            <person name="Saif S."/>
            <person name="Shea T."/>
            <person name="Shenoy N."/>
            <person name="Sisk P."/>
            <person name="Stolte C."/>
            <person name="Sykes S."/>
            <person name="White J."/>
            <person name="Yandava C."/>
            <person name="Haas B."/>
            <person name="Nusbaum C."/>
            <person name="Birren B."/>
        </authorList>
    </citation>
    <scope>NUCLEOTIDE SEQUENCE [LARGE SCALE GENOMIC DNA]</scope>
    <source>
        <strain evidence="2">ATCC 50818</strain>
    </source>
</reference>
<dbReference type="Pfam" id="PF02033">
    <property type="entry name" value="RBFA"/>
    <property type="match status" value="1"/>
</dbReference>
<protein>
    <recommendedName>
        <fullName evidence="4">Ribosome-binding factor A</fullName>
    </recommendedName>
</protein>
<dbReference type="EMBL" id="GL832962">
    <property type="protein sequence ID" value="EGD83063.1"/>
    <property type="molecule type" value="Genomic_DNA"/>
</dbReference>
<sequence>MMQHVLRRAVSVRHAGAVARVWPGQGMVDARLLRTSAGLQRRRRAPRPAIPEELMKEASEEDAHMRQLQQLQQLQQLRQEDDGSADQLLQGLQSMGSMSEEERQEVAAELQRMSPEERAYLQLSMEQMEHYFKVAEQVNQSRDAEREQQLRAKQSRGRRRHAQPDSDRGADEHGAASDRVASSAGVGDSGDTANDVTGRWNPTGANAASAPAPAPVPSKHVTVLDPPGMHDSVRLEVPDMVPNGVVPPPMDIDSADELGHSAKHARKRRRSAHMDDDDEDEDEDDDDEGEGGHDMEDLLQSDGRRGGSGTDEVPVTEVVFSLGKPRHQRRTKDERWEGSARYRRVTDAIGTAIEAAIYRHHLDPLLVKANITIYDVHVKRSFRKATVYWTATFSEDPELQAEQEAAIAEVFVARTRELRRMIAGSLPLKHTPALEFKRSMVDEEEARLEALLREGLGRPPKPVHIALQEAQQHAANLRTPTS</sequence>
<dbReference type="InterPro" id="IPR000238">
    <property type="entry name" value="RbfA"/>
</dbReference>
<evidence type="ECO:0000313" key="3">
    <source>
        <dbReference type="Proteomes" id="UP000007799"/>
    </source>
</evidence>
<dbReference type="AlphaFoldDB" id="F2U6C2"/>
<evidence type="ECO:0008006" key="4">
    <source>
        <dbReference type="Google" id="ProtNLM"/>
    </source>
</evidence>
<dbReference type="SUPFAM" id="SSF89919">
    <property type="entry name" value="Ribosome-binding factor A, RbfA"/>
    <property type="match status" value="1"/>
</dbReference>
<feature type="compositionally biased region" description="Low complexity" evidence="1">
    <location>
        <begin position="202"/>
        <end position="211"/>
    </location>
</feature>
<dbReference type="InterPro" id="IPR023799">
    <property type="entry name" value="RbfA_dom_sf"/>
</dbReference>